<sequence>MDSESNLIPADQPVYDLRLTAAELKITYNALKSYFDDFGHAESEIHDLTRGVLEKLPGEHEIRAIDLDDELRKLRALHGA</sequence>
<name>A0A6J7IT90_9ZZZZ</name>
<dbReference type="EMBL" id="CAFBMX010000006">
    <property type="protein sequence ID" value="CAB4934438.1"/>
    <property type="molecule type" value="Genomic_DNA"/>
</dbReference>
<proteinExistence type="predicted"/>
<dbReference type="AlphaFoldDB" id="A0A6J7IT90"/>
<accession>A0A6J7IT90</accession>
<organism evidence="1">
    <name type="scientific">freshwater metagenome</name>
    <dbReference type="NCBI Taxonomy" id="449393"/>
    <lineage>
        <taxon>unclassified sequences</taxon>
        <taxon>metagenomes</taxon>
        <taxon>ecological metagenomes</taxon>
    </lineage>
</organism>
<evidence type="ECO:0000313" key="1">
    <source>
        <dbReference type="EMBL" id="CAB4934438.1"/>
    </source>
</evidence>
<reference evidence="1" key="1">
    <citation type="submission" date="2020-05" db="EMBL/GenBank/DDBJ databases">
        <authorList>
            <person name="Chiriac C."/>
            <person name="Salcher M."/>
            <person name="Ghai R."/>
            <person name="Kavagutti S V."/>
        </authorList>
    </citation>
    <scope>NUCLEOTIDE SEQUENCE</scope>
</reference>
<protein>
    <submittedName>
        <fullName evidence="1">Unannotated protein</fullName>
    </submittedName>
</protein>
<gene>
    <name evidence="1" type="ORF">UFOPK3674_01382</name>
</gene>